<dbReference type="Proteomes" id="UP000298663">
    <property type="component" value="Unassembled WGS sequence"/>
</dbReference>
<dbReference type="EMBL" id="AZBU02000001">
    <property type="protein sequence ID" value="TMS39288.1"/>
    <property type="molecule type" value="Genomic_DNA"/>
</dbReference>
<name>A0A4U8V696_STECR</name>
<protein>
    <submittedName>
        <fullName evidence="1">Uncharacterized protein</fullName>
    </submittedName>
</protein>
<reference evidence="1 2" key="1">
    <citation type="journal article" date="2015" name="Genome Biol.">
        <title>Comparative genomics of Steinernema reveals deeply conserved gene regulatory networks.</title>
        <authorList>
            <person name="Dillman A.R."/>
            <person name="Macchietto M."/>
            <person name="Porter C.F."/>
            <person name="Rogers A."/>
            <person name="Williams B."/>
            <person name="Antoshechkin I."/>
            <person name="Lee M.M."/>
            <person name="Goodwin Z."/>
            <person name="Lu X."/>
            <person name="Lewis E.E."/>
            <person name="Goodrich-Blair H."/>
            <person name="Stock S.P."/>
            <person name="Adams B.J."/>
            <person name="Sternberg P.W."/>
            <person name="Mortazavi A."/>
        </authorList>
    </citation>
    <scope>NUCLEOTIDE SEQUENCE [LARGE SCALE GENOMIC DNA]</scope>
    <source>
        <strain evidence="1 2">ALL</strain>
    </source>
</reference>
<gene>
    <name evidence="1" type="ORF">L596_005836</name>
</gene>
<comment type="caution">
    <text evidence="1">The sequence shown here is derived from an EMBL/GenBank/DDBJ whole genome shotgun (WGS) entry which is preliminary data.</text>
</comment>
<evidence type="ECO:0000313" key="1">
    <source>
        <dbReference type="EMBL" id="TMS39288.1"/>
    </source>
</evidence>
<evidence type="ECO:0000313" key="2">
    <source>
        <dbReference type="Proteomes" id="UP000298663"/>
    </source>
</evidence>
<proteinExistence type="predicted"/>
<keyword evidence="2" id="KW-1185">Reference proteome</keyword>
<sequence>MTTGAPGGLVTVRGKQRMCLVKAETVASGADRDVFLLSPVVAFPPRAFSTIFLLVRRTCDLITCLRRRCPRTRRASDVVGF</sequence>
<organism evidence="1 2">
    <name type="scientific">Steinernema carpocapsae</name>
    <name type="common">Entomopathogenic nematode</name>
    <dbReference type="NCBI Taxonomy" id="34508"/>
    <lineage>
        <taxon>Eukaryota</taxon>
        <taxon>Metazoa</taxon>
        <taxon>Ecdysozoa</taxon>
        <taxon>Nematoda</taxon>
        <taxon>Chromadorea</taxon>
        <taxon>Rhabditida</taxon>
        <taxon>Tylenchina</taxon>
        <taxon>Panagrolaimomorpha</taxon>
        <taxon>Strongyloidoidea</taxon>
        <taxon>Steinernematidae</taxon>
        <taxon>Steinernema</taxon>
    </lineage>
</organism>
<reference evidence="1 2" key="2">
    <citation type="journal article" date="2019" name="G3 (Bethesda)">
        <title>Hybrid Assembly of the Genome of the Entomopathogenic Nematode Steinernema carpocapsae Identifies the X-Chromosome.</title>
        <authorList>
            <person name="Serra L."/>
            <person name="Macchietto M."/>
            <person name="Macias-Munoz A."/>
            <person name="McGill C.J."/>
            <person name="Rodriguez I.M."/>
            <person name="Rodriguez B."/>
            <person name="Murad R."/>
            <person name="Mortazavi A."/>
        </authorList>
    </citation>
    <scope>NUCLEOTIDE SEQUENCE [LARGE SCALE GENOMIC DNA]</scope>
    <source>
        <strain evidence="1 2">ALL</strain>
    </source>
</reference>
<accession>A0A4U8V696</accession>
<dbReference type="AlphaFoldDB" id="A0A4U8V696"/>